<accession>G0UYD2</accession>
<dbReference type="GO" id="GO:0006611">
    <property type="term" value="P:protein export from nucleus"/>
    <property type="evidence" value="ECO:0007669"/>
    <property type="project" value="TreeGrafter"/>
</dbReference>
<proteinExistence type="inferred from homology"/>
<dbReference type="InterPro" id="IPR016024">
    <property type="entry name" value="ARM-type_fold"/>
</dbReference>
<organism evidence="8">
    <name type="scientific">Trypanosoma congolense (strain IL3000)</name>
    <dbReference type="NCBI Taxonomy" id="1068625"/>
    <lineage>
        <taxon>Eukaryota</taxon>
        <taxon>Discoba</taxon>
        <taxon>Euglenozoa</taxon>
        <taxon>Kinetoplastea</taxon>
        <taxon>Metakinetoplastina</taxon>
        <taxon>Trypanosomatida</taxon>
        <taxon>Trypanosomatidae</taxon>
        <taxon>Trypanosoma</taxon>
        <taxon>Nannomonas</taxon>
    </lineage>
</organism>
<sequence>MDGMSVETLSRLAEDMLASPDKAVREAAAARLRRMSGYDNFEALKQLLPQCTGNYLRFVIGKAMQYIVSNELGPRERGDMQSYVLDYLVSVRERGERLPLFVRNELYSIYAAAFYINWRLMVVSLETGSKGIGRHVVSELTSRFPTEDVFEFLLVMIDHIAQQESRGTLSHFRSAFASDILPSFFQLGVEHIDGYGEMALRLCCAVLDSIPSSPNEPLITVRLTTYDSVFLDDASGWFPALTIAVQKCGHLLLTNPSMELSRYCAQVLRSASTVVCTDPEWFSTRNALNDVLLEFTGELLTLYISTGINDLLKLSCAVLVSVFERDEGKVSVYMYNRPHLIELWAEAARGLLKRWEQHEEELRQEVMHLFYLFGDRVIPRTMAMNGGGCQDSRTPPISAIVLQVGECYFENVVNKAHLQEDSEELRCELGVMLHNEKTLLPIAEMLFCEQIDLYSLIIQRLVSTIEQYERCVRLRESGDKECLGELMLSLAISQESLPFAFLNGGNAFLFLTHVCLSRLSVMISTVAIAMLNDTARGTDKIIEIIGQFAQGLIVTTDAITTAFLESLSLTNVEDSDACRSDMFNGEFSCGYASNTKIHVGVLRSLFFYCGCVYESQFETFGAFNEILAGLLHYVYVYHSDKVALVTDANSLLMSVLGQNIGSCLLSSYKMTSILTAVKDDTISLLRAGDNELSSGARKARSGLLTALVYFVESRHLAGYPTLDIFPCLISRTLQYEQLMLNSHNLMKDLIAVTQGIHHSDTLYWFLEGLSESQLVLAELLRANPTTTPLVVELCAKLCDLVSEQLPEDRKCETRCSLFTFAMFAIDAAAEMYGIDKGDADVRVQLSSINEVDERLVYNISNIISQLVVGEWCNLGVVLMYNRDFLFNFHRFLVFVMATPVELLMSHARERGQVFNTITCALLCRGDVGAQIRLRLNGSGGYAYLLSYLVRCLSCSFLMEILTAIDMVLSPPEGCAGGTPPAEEQIIGDIFYEVSVHIAGCPFMERRELELCFRMLRTCYDLSSLVCSTKMNALLDFCSAYHRVRLRHIYTLLRSEREDMFRSYVHVFGLSSKLQTLSAW</sequence>
<dbReference type="GO" id="GO:0005643">
    <property type="term" value="C:nuclear pore"/>
    <property type="evidence" value="ECO:0007669"/>
    <property type="project" value="TreeGrafter"/>
</dbReference>
<dbReference type="VEuPathDB" id="TriTrypDB:TcIL3000_10_11800"/>
<evidence type="ECO:0000313" key="8">
    <source>
        <dbReference type="EMBL" id="CCC94399.1"/>
    </source>
</evidence>
<dbReference type="GO" id="GO:0005737">
    <property type="term" value="C:cytoplasm"/>
    <property type="evidence" value="ECO:0007669"/>
    <property type="project" value="UniProtKB-SubCell"/>
</dbReference>
<dbReference type="AlphaFoldDB" id="G0UYD2"/>
<dbReference type="PANTHER" id="PTHR12596:SF19">
    <property type="entry name" value="IMPORTIN N-TERMINAL DOMAIN-CONTAINING PROTEIN"/>
    <property type="match status" value="1"/>
</dbReference>
<keyword evidence="7" id="KW-0539">Nucleus</keyword>
<comment type="subcellular location">
    <subcellularLocation>
        <location evidence="2">Cytoplasm</location>
    </subcellularLocation>
    <subcellularLocation>
        <location evidence="1">Nucleus</location>
    </subcellularLocation>
</comment>
<keyword evidence="4" id="KW-0813">Transport</keyword>
<dbReference type="GO" id="GO:0005049">
    <property type="term" value="F:nuclear export signal receptor activity"/>
    <property type="evidence" value="ECO:0007669"/>
    <property type="project" value="InterPro"/>
</dbReference>
<keyword evidence="6" id="KW-0653">Protein transport</keyword>
<reference evidence="8" key="1">
    <citation type="journal article" date="2012" name="Proc. Natl. Acad. Sci. U.S.A.">
        <title>Antigenic diversity is generated by distinct evolutionary mechanisms in African trypanosome species.</title>
        <authorList>
            <person name="Jackson A.P."/>
            <person name="Berry A."/>
            <person name="Aslett M."/>
            <person name="Allison H.C."/>
            <person name="Burton P."/>
            <person name="Vavrova-Anderson J."/>
            <person name="Brown R."/>
            <person name="Browne H."/>
            <person name="Corton N."/>
            <person name="Hauser H."/>
            <person name="Gamble J."/>
            <person name="Gilderthorp R."/>
            <person name="Marcello L."/>
            <person name="McQuillan J."/>
            <person name="Otto T.D."/>
            <person name="Quail M.A."/>
            <person name="Sanders M.J."/>
            <person name="van Tonder A."/>
            <person name="Ginger M.L."/>
            <person name="Field M.C."/>
            <person name="Barry J.D."/>
            <person name="Hertz-Fowler C."/>
            <person name="Berriman M."/>
        </authorList>
    </citation>
    <scope>NUCLEOTIDE SEQUENCE</scope>
    <source>
        <strain evidence="8">IL3000</strain>
    </source>
</reference>
<gene>
    <name evidence="8" type="ORF">TCIL3000_10_11800</name>
</gene>
<evidence type="ECO:0000256" key="5">
    <source>
        <dbReference type="ARBA" id="ARBA00022490"/>
    </source>
</evidence>
<dbReference type="EMBL" id="HE575323">
    <property type="protein sequence ID" value="CCC94399.1"/>
    <property type="molecule type" value="Genomic_DNA"/>
</dbReference>
<keyword evidence="5" id="KW-0963">Cytoplasm</keyword>
<evidence type="ECO:0000256" key="6">
    <source>
        <dbReference type="ARBA" id="ARBA00022927"/>
    </source>
</evidence>
<dbReference type="SUPFAM" id="SSF48371">
    <property type="entry name" value="ARM repeat"/>
    <property type="match status" value="1"/>
</dbReference>
<dbReference type="InterPro" id="IPR044189">
    <property type="entry name" value="XPO4/7-like"/>
</dbReference>
<evidence type="ECO:0000256" key="1">
    <source>
        <dbReference type="ARBA" id="ARBA00004123"/>
    </source>
</evidence>
<evidence type="ECO:0000256" key="3">
    <source>
        <dbReference type="ARBA" id="ARBA00009466"/>
    </source>
</evidence>
<evidence type="ECO:0000256" key="4">
    <source>
        <dbReference type="ARBA" id="ARBA00022448"/>
    </source>
</evidence>
<name>G0UYD2_TRYCI</name>
<comment type="similarity">
    <text evidence="3">Belongs to the exportin family.</text>
</comment>
<evidence type="ECO:0000256" key="2">
    <source>
        <dbReference type="ARBA" id="ARBA00004496"/>
    </source>
</evidence>
<evidence type="ECO:0000256" key="7">
    <source>
        <dbReference type="ARBA" id="ARBA00023242"/>
    </source>
</evidence>
<protein>
    <submittedName>
        <fullName evidence="8">Uncharacterized protein TCIL3000_10_11800</fullName>
    </submittedName>
</protein>
<dbReference type="PANTHER" id="PTHR12596">
    <property type="entry name" value="EXPORTIN 4,7-RELATED"/>
    <property type="match status" value="1"/>
</dbReference>